<dbReference type="PANTHER" id="PTHR24089">
    <property type="entry name" value="SOLUTE CARRIER FAMILY 25"/>
    <property type="match status" value="1"/>
</dbReference>
<name>A0A7S0P566_9EUKA</name>
<evidence type="ECO:0000256" key="2">
    <source>
        <dbReference type="ARBA" id="ARBA00022692"/>
    </source>
</evidence>
<dbReference type="Gene3D" id="1.50.40.10">
    <property type="entry name" value="Mitochondrial carrier domain"/>
    <property type="match status" value="1"/>
</dbReference>
<sequence length="314" mass="33469">MGGSSSDPTTYLTASGIAAVLNFPLWKAATIGQSGFAAAADSLYARMRILFGPPYRGVAATMFGMTWARAAIFYCSDYGKELLLQRGASMALATSLPAVAISTVVQVINQPIVRGTITIQDPKSCHPNLSTALAHIYRTRGVQGLWHGTSASVLKTVPKYVTAIWIKDVAQSLLPPPTAPVGTVEHRSQVIRRSAAKSIAAGVAGAALTNPLDVIRNEMFKTEEGPLQTTSRLLKQEGFSFALRGMARNILAVAVPIGMTIFLTDTIMFLRAARKVGDVHAPAHELAAASPASDGFKLQQHAQSRTLSVRRETP</sequence>
<dbReference type="EMBL" id="HBER01056533">
    <property type="protein sequence ID" value="CAD8552938.1"/>
    <property type="molecule type" value="Transcribed_RNA"/>
</dbReference>
<evidence type="ECO:0000256" key="5">
    <source>
        <dbReference type="PROSITE-ProRule" id="PRU00282"/>
    </source>
</evidence>
<feature type="repeat" description="Solcar" evidence="5">
    <location>
        <begin position="192"/>
        <end position="270"/>
    </location>
</feature>
<dbReference type="SUPFAM" id="SSF103506">
    <property type="entry name" value="Mitochondrial carrier"/>
    <property type="match status" value="1"/>
</dbReference>
<evidence type="ECO:0000313" key="9">
    <source>
        <dbReference type="EMBL" id="CAD8552938.1"/>
    </source>
</evidence>
<gene>
    <name evidence="9" type="ORF">CLEP1334_LOCUS28229</name>
</gene>
<reference evidence="9" key="1">
    <citation type="submission" date="2021-01" db="EMBL/GenBank/DDBJ databases">
        <authorList>
            <person name="Corre E."/>
            <person name="Pelletier E."/>
            <person name="Niang G."/>
            <person name="Scheremetjew M."/>
            <person name="Finn R."/>
            <person name="Kale V."/>
            <person name="Holt S."/>
            <person name="Cochrane G."/>
            <person name="Meng A."/>
            <person name="Brown T."/>
            <person name="Cohen L."/>
        </authorList>
    </citation>
    <scope>NUCLEOTIDE SEQUENCE</scope>
    <source>
        <strain evidence="9">RCC1130</strain>
    </source>
</reference>
<protein>
    <recommendedName>
        <fullName evidence="10">Mitochondrial carrier protein</fullName>
    </recommendedName>
</protein>
<dbReference type="InterPro" id="IPR023395">
    <property type="entry name" value="MCP_dom_sf"/>
</dbReference>
<evidence type="ECO:0000256" key="7">
    <source>
        <dbReference type="SAM" id="MobiDB-lite"/>
    </source>
</evidence>
<evidence type="ECO:0000256" key="4">
    <source>
        <dbReference type="ARBA" id="ARBA00023136"/>
    </source>
</evidence>
<dbReference type="AlphaFoldDB" id="A0A7S0P566"/>
<feature type="transmembrane region" description="Helical" evidence="8">
    <location>
        <begin position="250"/>
        <end position="270"/>
    </location>
</feature>
<dbReference type="PROSITE" id="PS50920">
    <property type="entry name" value="SOLCAR"/>
    <property type="match status" value="2"/>
</dbReference>
<keyword evidence="3" id="KW-0677">Repeat</keyword>
<evidence type="ECO:0000256" key="8">
    <source>
        <dbReference type="SAM" id="Phobius"/>
    </source>
</evidence>
<keyword evidence="4 5" id="KW-0472">Membrane</keyword>
<evidence type="ECO:0008006" key="10">
    <source>
        <dbReference type="Google" id="ProtNLM"/>
    </source>
</evidence>
<keyword evidence="8" id="KW-1133">Transmembrane helix</keyword>
<evidence type="ECO:0000256" key="6">
    <source>
        <dbReference type="RuleBase" id="RU000488"/>
    </source>
</evidence>
<keyword evidence="6" id="KW-0813">Transport</keyword>
<evidence type="ECO:0000256" key="3">
    <source>
        <dbReference type="ARBA" id="ARBA00022737"/>
    </source>
</evidence>
<feature type="region of interest" description="Disordered" evidence="7">
    <location>
        <begin position="290"/>
        <end position="314"/>
    </location>
</feature>
<organism evidence="9">
    <name type="scientific">Calcidiscus leptoporus</name>
    <dbReference type="NCBI Taxonomy" id="127549"/>
    <lineage>
        <taxon>Eukaryota</taxon>
        <taxon>Haptista</taxon>
        <taxon>Haptophyta</taxon>
        <taxon>Prymnesiophyceae</taxon>
        <taxon>Coccolithales</taxon>
        <taxon>Calcidiscaceae</taxon>
        <taxon>Calcidiscus</taxon>
    </lineage>
</organism>
<comment type="similarity">
    <text evidence="6">Belongs to the mitochondrial carrier (TC 2.A.29) family.</text>
</comment>
<accession>A0A7S0P566</accession>
<evidence type="ECO:0000256" key="1">
    <source>
        <dbReference type="ARBA" id="ARBA00004141"/>
    </source>
</evidence>
<keyword evidence="2 5" id="KW-0812">Transmembrane</keyword>
<dbReference type="GO" id="GO:0016020">
    <property type="term" value="C:membrane"/>
    <property type="evidence" value="ECO:0007669"/>
    <property type="project" value="UniProtKB-SubCell"/>
</dbReference>
<comment type="subcellular location">
    <subcellularLocation>
        <location evidence="1">Membrane</location>
        <topology evidence="1">Multi-pass membrane protein</topology>
    </subcellularLocation>
</comment>
<dbReference type="Pfam" id="PF00153">
    <property type="entry name" value="Mito_carr"/>
    <property type="match status" value="2"/>
</dbReference>
<proteinExistence type="inferred from homology"/>
<feature type="repeat" description="Solcar" evidence="5">
    <location>
        <begin position="89"/>
        <end position="173"/>
    </location>
</feature>
<dbReference type="InterPro" id="IPR018108">
    <property type="entry name" value="MCP_transmembrane"/>
</dbReference>